<dbReference type="AlphaFoldDB" id="A0A3B0CCI2"/>
<comment type="caution">
    <text evidence="2">The sequence shown here is derived from an EMBL/GenBank/DDBJ whole genome shotgun (WGS) entry which is preliminary data.</text>
</comment>
<dbReference type="OrthoDB" id="6382410at2"/>
<gene>
    <name evidence="2" type="ORF">D7M11_16165</name>
</gene>
<dbReference type="PANTHER" id="PTHR43130:SF14">
    <property type="entry name" value="DJ-1_PFPI DOMAIN-CONTAINING PROTEIN"/>
    <property type="match status" value="1"/>
</dbReference>
<dbReference type="Gene3D" id="3.40.50.880">
    <property type="match status" value="1"/>
</dbReference>
<dbReference type="InterPro" id="IPR002818">
    <property type="entry name" value="DJ-1/PfpI"/>
</dbReference>
<name>A0A3B0CCI2_9BACL</name>
<evidence type="ECO:0000313" key="2">
    <source>
        <dbReference type="EMBL" id="RKN83733.1"/>
    </source>
</evidence>
<accession>A0A3B0CCI2</accession>
<evidence type="ECO:0000259" key="1">
    <source>
        <dbReference type="Pfam" id="PF01965"/>
    </source>
</evidence>
<sequence length="199" mass="21653">MEQARRARNVAVFLFEQVEPLDFAGPFEVFLSGSNEGQDFNVYTVAANNCPVKALGGLSINPAYTIADCPKPDILVIPGGWGSRKEMNNDTITNWIRGISNDIEVILSVCTGALILAKANLLDGLKVTTNRLAIHELREIVPASTEIVEAARYVDNGKIILSAGVSAGMDAALYVIEKLLGIDRAIEAATIMEYDWRRD</sequence>
<dbReference type="GO" id="GO:0006355">
    <property type="term" value="P:regulation of DNA-templated transcription"/>
    <property type="evidence" value="ECO:0007669"/>
    <property type="project" value="TreeGrafter"/>
</dbReference>
<dbReference type="Pfam" id="PF01965">
    <property type="entry name" value="DJ-1_PfpI"/>
    <property type="match status" value="1"/>
</dbReference>
<keyword evidence="3" id="KW-1185">Reference proteome</keyword>
<dbReference type="CDD" id="cd03139">
    <property type="entry name" value="GATase1_PfpI_2"/>
    <property type="match status" value="1"/>
</dbReference>
<proteinExistence type="predicted"/>
<dbReference type="Proteomes" id="UP000282311">
    <property type="component" value="Unassembled WGS sequence"/>
</dbReference>
<dbReference type="InterPro" id="IPR029062">
    <property type="entry name" value="Class_I_gatase-like"/>
</dbReference>
<dbReference type="EMBL" id="RBAH01000011">
    <property type="protein sequence ID" value="RKN83733.1"/>
    <property type="molecule type" value="Genomic_DNA"/>
</dbReference>
<dbReference type="SUPFAM" id="SSF52317">
    <property type="entry name" value="Class I glutamine amidotransferase-like"/>
    <property type="match status" value="1"/>
</dbReference>
<reference evidence="2 3" key="1">
    <citation type="journal article" date="2007" name="Int. J. Syst. Evol. Microbiol.">
        <title>Paenibacillus ginsengarvi sp. nov., isolated from soil from ginseng cultivation.</title>
        <authorList>
            <person name="Yoon M.H."/>
            <person name="Ten L.N."/>
            <person name="Im W.T."/>
        </authorList>
    </citation>
    <scope>NUCLEOTIDE SEQUENCE [LARGE SCALE GENOMIC DNA]</scope>
    <source>
        <strain evidence="2 3">KCTC 13059</strain>
    </source>
</reference>
<dbReference type="InterPro" id="IPR052158">
    <property type="entry name" value="INH-QAR"/>
</dbReference>
<evidence type="ECO:0000313" key="3">
    <source>
        <dbReference type="Proteomes" id="UP000282311"/>
    </source>
</evidence>
<organism evidence="2 3">
    <name type="scientific">Paenibacillus ginsengarvi</name>
    <dbReference type="NCBI Taxonomy" id="400777"/>
    <lineage>
        <taxon>Bacteria</taxon>
        <taxon>Bacillati</taxon>
        <taxon>Bacillota</taxon>
        <taxon>Bacilli</taxon>
        <taxon>Bacillales</taxon>
        <taxon>Paenibacillaceae</taxon>
        <taxon>Paenibacillus</taxon>
    </lineage>
</organism>
<feature type="domain" description="DJ-1/PfpI" evidence="1">
    <location>
        <begin position="9"/>
        <end position="177"/>
    </location>
</feature>
<protein>
    <submittedName>
        <fullName evidence="2">DJ-1/PfpI family protein</fullName>
    </submittedName>
</protein>
<dbReference type="PANTHER" id="PTHR43130">
    <property type="entry name" value="ARAC-FAMILY TRANSCRIPTIONAL REGULATOR"/>
    <property type="match status" value="1"/>
</dbReference>